<accession>A0A1I7GHX0</accession>
<gene>
    <name evidence="3" type="ORF">SAMN04487941_1029</name>
</gene>
<organism evidence="3 4">
    <name type="scientific">Pontibacter akesuensis</name>
    <dbReference type="NCBI Taxonomy" id="388950"/>
    <lineage>
        <taxon>Bacteria</taxon>
        <taxon>Pseudomonadati</taxon>
        <taxon>Bacteroidota</taxon>
        <taxon>Cytophagia</taxon>
        <taxon>Cytophagales</taxon>
        <taxon>Hymenobacteraceae</taxon>
        <taxon>Pontibacter</taxon>
    </lineage>
</organism>
<dbReference type="Proteomes" id="UP000182491">
    <property type="component" value="Unassembled WGS sequence"/>
</dbReference>
<dbReference type="CDD" id="cd03808">
    <property type="entry name" value="GT4_CapM-like"/>
    <property type="match status" value="1"/>
</dbReference>
<protein>
    <submittedName>
        <fullName evidence="3">Glycosyltransferase involved in cell wall bisynthesis</fullName>
    </submittedName>
</protein>
<dbReference type="EMBL" id="FPCA01000001">
    <property type="protein sequence ID" value="SFU48082.1"/>
    <property type="molecule type" value="Genomic_DNA"/>
</dbReference>
<dbReference type="Pfam" id="PF13439">
    <property type="entry name" value="Glyco_transf_4"/>
    <property type="match status" value="1"/>
</dbReference>
<proteinExistence type="predicted"/>
<dbReference type="Gene3D" id="3.40.50.2000">
    <property type="entry name" value="Glycogen Phosphorylase B"/>
    <property type="match status" value="2"/>
</dbReference>
<evidence type="ECO:0000313" key="3">
    <source>
        <dbReference type="EMBL" id="SFU48082.1"/>
    </source>
</evidence>
<name>A0A1I7GHX0_9BACT</name>
<dbReference type="GO" id="GO:0016757">
    <property type="term" value="F:glycosyltransferase activity"/>
    <property type="evidence" value="ECO:0007669"/>
    <property type="project" value="InterPro"/>
</dbReference>
<dbReference type="InterPro" id="IPR001296">
    <property type="entry name" value="Glyco_trans_1"/>
</dbReference>
<dbReference type="PANTHER" id="PTHR12526:SF630">
    <property type="entry name" value="GLYCOSYLTRANSFERASE"/>
    <property type="match status" value="1"/>
</dbReference>
<dbReference type="STRING" id="388950.GCA_001611675_00127"/>
<dbReference type="OrthoDB" id="9811239at2"/>
<feature type="domain" description="Glycosyl transferase family 1" evidence="1">
    <location>
        <begin position="186"/>
        <end position="348"/>
    </location>
</feature>
<dbReference type="InterPro" id="IPR028098">
    <property type="entry name" value="Glyco_trans_4-like_N"/>
</dbReference>
<feature type="domain" description="Glycosyltransferase subfamily 4-like N-terminal" evidence="2">
    <location>
        <begin position="18"/>
        <end position="176"/>
    </location>
</feature>
<dbReference type="RefSeq" id="WP_068836369.1">
    <property type="nucleotide sequence ID" value="NZ_BMXC01000001.1"/>
</dbReference>
<reference evidence="4" key="1">
    <citation type="submission" date="2016-10" db="EMBL/GenBank/DDBJ databases">
        <authorList>
            <person name="Varghese N."/>
        </authorList>
    </citation>
    <scope>NUCLEOTIDE SEQUENCE [LARGE SCALE GENOMIC DNA]</scope>
    <source>
        <strain evidence="4">DSM 18820</strain>
    </source>
</reference>
<dbReference type="AlphaFoldDB" id="A0A1I7GHX0"/>
<evidence type="ECO:0000259" key="2">
    <source>
        <dbReference type="Pfam" id="PF13439"/>
    </source>
</evidence>
<dbReference type="Pfam" id="PF00534">
    <property type="entry name" value="Glycos_transf_1"/>
    <property type="match status" value="1"/>
</dbReference>
<sequence>MSNQKKIKVLETIRQGKIGGGETHVLDLVRELDKETYEPVVLSFTDGPMVDALKAMGIKTYVIHTETPFDIRIWKEVRQLLQKEEVDVLHAHGTRANSNTFWSARQLGIPVIYTVHGWSFHQDQPLLVRRFRTMGEKLLVNNADITVCVSESNHRDGLSLFGKNHTTVIRNGVNIQKFNPDGAYKDIRSEFGIPQNTLLIGYIARITKQKDPLTLVRAIAQIPENLHMHFLVVGDGDLKAEMLQLAEQLLVKDRITFVPFRQDVPDILQAIDIYCLPSLWEGLPIGLLEAMAMRKAVVASAIDGTEEVISSGENGLLIPPSSPKKLAEAIILLAHDEALRQKLSVAAQATVATTYNVQEMARQVENLYKEVLSATGKSEVQGQAEALTA</sequence>
<keyword evidence="4" id="KW-1185">Reference proteome</keyword>
<dbReference type="PANTHER" id="PTHR12526">
    <property type="entry name" value="GLYCOSYLTRANSFERASE"/>
    <property type="match status" value="1"/>
</dbReference>
<dbReference type="SUPFAM" id="SSF53756">
    <property type="entry name" value="UDP-Glycosyltransferase/glycogen phosphorylase"/>
    <property type="match status" value="1"/>
</dbReference>
<keyword evidence="3" id="KW-0808">Transferase</keyword>
<evidence type="ECO:0000259" key="1">
    <source>
        <dbReference type="Pfam" id="PF00534"/>
    </source>
</evidence>
<evidence type="ECO:0000313" key="4">
    <source>
        <dbReference type="Proteomes" id="UP000182491"/>
    </source>
</evidence>